<protein>
    <submittedName>
        <fullName evidence="1">Uncharacterized protein</fullName>
    </submittedName>
</protein>
<name>A0A1F6P1H8_9BACT</name>
<sequence>MVVSVNCGMNFLWKEGVVSMEEMANRIATSSGVIGVDGKRVVYHALNYKRDRSVSDPILIKEMILEGGVLYVASTIVGVEMDVAQQREGVAKMVNFVRSSL</sequence>
<proteinExistence type="predicted"/>
<comment type="caution">
    <text evidence="1">The sequence shown here is derived from an EMBL/GenBank/DDBJ whole genome shotgun (WGS) entry which is preliminary data.</text>
</comment>
<dbReference type="EMBL" id="MFRC01000012">
    <property type="protein sequence ID" value="OGH90019.1"/>
    <property type="molecule type" value="Genomic_DNA"/>
</dbReference>
<dbReference type="Proteomes" id="UP000178490">
    <property type="component" value="Unassembled WGS sequence"/>
</dbReference>
<dbReference type="AlphaFoldDB" id="A0A1F6P1H8"/>
<organism evidence="1 2">
    <name type="scientific">Candidatus Magasanikbacteria bacterium RIFOXYD2_FULL_36_9</name>
    <dbReference type="NCBI Taxonomy" id="1798707"/>
    <lineage>
        <taxon>Bacteria</taxon>
        <taxon>Candidatus Magasanikiibacteriota</taxon>
    </lineage>
</organism>
<evidence type="ECO:0000313" key="2">
    <source>
        <dbReference type="Proteomes" id="UP000178490"/>
    </source>
</evidence>
<reference evidence="1 2" key="1">
    <citation type="journal article" date="2016" name="Nat. Commun.">
        <title>Thousands of microbial genomes shed light on interconnected biogeochemical processes in an aquifer system.</title>
        <authorList>
            <person name="Anantharaman K."/>
            <person name="Brown C.T."/>
            <person name="Hug L.A."/>
            <person name="Sharon I."/>
            <person name="Castelle C.J."/>
            <person name="Probst A.J."/>
            <person name="Thomas B.C."/>
            <person name="Singh A."/>
            <person name="Wilkins M.J."/>
            <person name="Karaoz U."/>
            <person name="Brodie E.L."/>
            <person name="Williams K.H."/>
            <person name="Hubbard S.S."/>
            <person name="Banfield J.F."/>
        </authorList>
    </citation>
    <scope>NUCLEOTIDE SEQUENCE [LARGE SCALE GENOMIC DNA]</scope>
</reference>
<accession>A0A1F6P1H8</accession>
<evidence type="ECO:0000313" key="1">
    <source>
        <dbReference type="EMBL" id="OGH90019.1"/>
    </source>
</evidence>
<gene>
    <name evidence="1" type="ORF">A2537_03330</name>
</gene>